<accession>G7DZ75</accession>
<dbReference type="RefSeq" id="XP_014566756.1">
    <property type="nucleotide sequence ID" value="XM_014711270.1"/>
</dbReference>
<dbReference type="InParanoid" id="G7DZ75"/>
<reference evidence="1 2" key="1">
    <citation type="journal article" date="2011" name="J. Gen. Appl. Microbiol.">
        <title>Draft genome sequencing of the enigmatic basidiomycete Mixia osmundae.</title>
        <authorList>
            <person name="Nishida H."/>
            <person name="Nagatsuka Y."/>
            <person name="Sugiyama J."/>
        </authorList>
    </citation>
    <scope>NUCLEOTIDE SEQUENCE [LARGE SCALE GENOMIC DNA]</scope>
    <source>
        <strain evidence="2">CBS 9802 / IAM 14324 / JCM 22182 / KY 12970</strain>
    </source>
</reference>
<dbReference type="AlphaFoldDB" id="G7DZ75"/>
<dbReference type="Proteomes" id="UP000009131">
    <property type="component" value="Unassembled WGS sequence"/>
</dbReference>
<keyword evidence="2" id="KW-1185">Reference proteome</keyword>
<protein>
    <submittedName>
        <fullName evidence="1">Uncharacterized protein</fullName>
    </submittedName>
</protein>
<dbReference type="EMBL" id="BABT02000067">
    <property type="protein sequence ID" value="GAA95885.1"/>
    <property type="molecule type" value="Genomic_DNA"/>
</dbReference>
<proteinExistence type="predicted"/>
<sequence length="119" mass="13736">MMQTIGRLGRLRAYPVSAIVPSTSTLQGHRIVLPPAQADLPPLRERTSTRLIAKAYERAGLPSTEELMLLDENAAIERARSDERVLPPNLRIERYVPKQQKHKHFDRSQFELLRKLERE</sequence>
<comment type="caution">
    <text evidence="1">The sequence shown here is derived from an EMBL/GenBank/DDBJ whole genome shotgun (WGS) entry which is preliminary data.</text>
</comment>
<evidence type="ECO:0000313" key="1">
    <source>
        <dbReference type="EMBL" id="GAA95885.1"/>
    </source>
</evidence>
<reference evidence="1 2" key="2">
    <citation type="journal article" date="2012" name="Open Biol.">
        <title>Characteristics of nucleosomes and linker DNA regions on the genome of the basidiomycete Mixia osmundae revealed by mono- and dinucleosome mapping.</title>
        <authorList>
            <person name="Nishida H."/>
            <person name="Kondo S."/>
            <person name="Matsumoto T."/>
            <person name="Suzuki Y."/>
            <person name="Yoshikawa H."/>
            <person name="Taylor T.D."/>
            <person name="Sugiyama J."/>
        </authorList>
    </citation>
    <scope>NUCLEOTIDE SEQUENCE [LARGE SCALE GENOMIC DNA]</scope>
    <source>
        <strain evidence="2">CBS 9802 / IAM 14324 / JCM 22182 / KY 12970</strain>
    </source>
</reference>
<name>G7DZ75_MIXOS</name>
<dbReference type="OrthoDB" id="2527598at2759"/>
<dbReference type="HOGENOM" id="CLU_2062057_0_0_1"/>
<gene>
    <name evidence="1" type="primary">Mo02543</name>
    <name evidence="1" type="ORF">E5Q_02543</name>
</gene>
<organism evidence="1 2">
    <name type="scientific">Mixia osmundae (strain CBS 9802 / IAM 14324 / JCM 22182 / KY 12970)</name>
    <dbReference type="NCBI Taxonomy" id="764103"/>
    <lineage>
        <taxon>Eukaryota</taxon>
        <taxon>Fungi</taxon>
        <taxon>Dikarya</taxon>
        <taxon>Basidiomycota</taxon>
        <taxon>Pucciniomycotina</taxon>
        <taxon>Mixiomycetes</taxon>
        <taxon>Mixiales</taxon>
        <taxon>Mixiaceae</taxon>
        <taxon>Mixia</taxon>
    </lineage>
</organism>
<evidence type="ECO:0000313" key="2">
    <source>
        <dbReference type="Proteomes" id="UP000009131"/>
    </source>
</evidence>